<evidence type="ECO:0000313" key="3">
    <source>
        <dbReference type="Proteomes" id="UP001345013"/>
    </source>
</evidence>
<evidence type="ECO:0000256" key="1">
    <source>
        <dbReference type="SAM" id="MobiDB-lite"/>
    </source>
</evidence>
<reference evidence="2 3" key="1">
    <citation type="submission" date="2023-08" db="EMBL/GenBank/DDBJ databases">
        <title>Black Yeasts Isolated from many extreme environments.</title>
        <authorList>
            <person name="Coleine C."/>
            <person name="Stajich J.E."/>
            <person name="Selbmann L."/>
        </authorList>
    </citation>
    <scope>NUCLEOTIDE SEQUENCE [LARGE SCALE GENOMIC DNA]</scope>
    <source>
        <strain evidence="2 3">CCFEE 5885</strain>
    </source>
</reference>
<organism evidence="2 3">
    <name type="scientific">Lithohypha guttulata</name>
    <dbReference type="NCBI Taxonomy" id="1690604"/>
    <lineage>
        <taxon>Eukaryota</taxon>
        <taxon>Fungi</taxon>
        <taxon>Dikarya</taxon>
        <taxon>Ascomycota</taxon>
        <taxon>Pezizomycotina</taxon>
        <taxon>Eurotiomycetes</taxon>
        <taxon>Chaetothyriomycetidae</taxon>
        <taxon>Chaetothyriales</taxon>
        <taxon>Trichomeriaceae</taxon>
        <taxon>Lithohypha</taxon>
    </lineage>
</organism>
<gene>
    <name evidence="2" type="primary">HXT4_1</name>
    <name evidence="2" type="ORF">LTR24_004926</name>
</gene>
<comment type="caution">
    <text evidence="2">The sequence shown here is derived from an EMBL/GenBank/DDBJ whole genome shotgun (WGS) entry which is preliminary data.</text>
</comment>
<keyword evidence="3" id="KW-1185">Reference proteome</keyword>
<sequence length="117" mass="13117">MPTNKEAAQVPQPAAHLDYEKDDPMVPNPDGGFRKQSVASRRMSTADAMYMAKEDMTAVDEEIEDFEQQLKDNPIHAPWLNPKVTLKDPRHFTWLLVAFASMGESLNLILPHLGSAI</sequence>
<proteinExistence type="predicted"/>
<dbReference type="Proteomes" id="UP001345013">
    <property type="component" value="Unassembled WGS sequence"/>
</dbReference>
<evidence type="ECO:0000313" key="2">
    <source>
        <dbReference type="EMBL" id="KAK5092734.1"/>
    </source>
</evidence>
<accession>A0ABR0KAG0</accession>
<protein>
    <submittedName>
        <fullName evidence="2">Fructose symporter</fullName>
    </submittedName>
</protein>
<feature type="region of interest" description="Disordered" evidence="1">
    <location>
        <begin position="1"/>
        <end position="39"/>
    </location>
</feature>
<dbReference type="EMBL" id="JAVRRG010000053">
    <property type="protein sequence ID" value="KAK5092734.1"/>
    <property type="molecule type" value="Genomic_DNA"/>
</dbReference>
<name>A0ABR0KAG0_9EURO</name>